<keyword evidence="3 5" id="KW-0285">Flavoprotein</keyword>
<feature type="domain" description="Acyl-CoA oxidase/dehydrogenase middle" evidence="7">
    <location>
        <begin position="134"/>
        <end position="237"/>
    </location>
</feature>
<dbReference type="Pfam" id="PF00441">
    <property type="entry name" value="Acyl-CoA_dh_1"/>
    <property type="match status" value="1"/>
</dbReference>
<proteinExistence type="inferred from homology"/>
<evidence type="ECO:0000256" key="5">
    <source>
        <dbReference type="RuleBase" id="RU362125"/>
    </source>
</evidence>
<comment type="similarity">
    <text evidence="2 5">Belongs to the acyl-CoA dehydrogenase family.</text>
</comment>
<dbReference type="Pfam" id="PF02770">
    <property type="entry name" value="Acyl-CoA_dh_M"/>
    <property type="match status" value="1"/>
</dbReference>
<gene>
    <name evidence="9" type="ORF">AB0E61_26680</name>
</gene>
<dbReference type="InterPro" id="IPR009100">
    <property type="entry name" value="AcylCoA_DH/oxidase_NM_dom_sf"/>
</dbReference>
<dbReference type="InterPro" id="IPR006091">
    <property type="entry name" value="Acyl-CoA_Oxase/DH_mid-dom"/>
</dbReference>
<evidence type="ECO:0000256" key="4">
    <source>
        <dbReference type="ARBA" id="ARBA00022827"/>
    </source>
</evidence>
<name>A0ABV2Z6Q1_9ACTN</name>
<evidence type="ECO:0000259" key="6">
    <source>
        <dbReference type="Pfam" id="PF00441"/>
    </source>
</evidence>
<dbReference type="Pfam" id="PF02771">
    <property type="entry name" value="Acyl-CoA_dh_N"/>
    <property type="match status" value="1"/>
</dbReference>
<feature type="domain" description="Acyl-CoA dehydrogenase/oxidase C-terminal" evidence="6">
    <location>
        <begin position="249"/>
        <end position="398"/>
    </location>
</feature>
<dbReference type="InterPro" id="IPR009075">
    <property type="entry name" value="AcylCo_DH/oxidase_C"/>
</dbReference>
<protein>
    <submittedName>
        <fullName evidence="9">Acyl-CoA dehydrogenase family protein</fullName>
    </submittedName>
</protein>
<dbReference type="InterPro" id="IPR036250">
    <property type="entry name" value="AcylCo_DH-like_C"/>
</dbReference>
<feature type="domain" description="Acyl-CoA dehydrogenase/oxidase N-terminal" evidence="8">
    <location>
        <begin position="20"/>
        <end position="123"/>
    </location>
</feature>
<dbReference type="RefSeq" id="WP_030285554.1">
    <property type="nucleotide sequence ID" value="NZ_JBEZVI010000028.1"/>
</dbReference>
<keyword evidence="4 5" id="KW-0274">FAD</keyword>
<keyword evidence="10" id="KW-1185">Reference proteome</keyword>
<dbReference type="PIRSF" id="PIRSF016578">
    <property type="entry name" value="HsaA"/>
    <property type="match status" value="1"/>
</dbReference>
<dbReference type="Proteomes" id="UP001550853">
    <property type="component" value="Unassembled WGS sequence"/>
</dbReference>
<dbReference type="SUPFAM" id="SSF47203">
    <property type="entry name" value="Acyl-CoA dehydrogenase C-terminal domain-like"/>
    <property type="match status" value="1"/>
</dbReference>
<evidence type="ECO:0000259" key="7">
    <source>
        <dbReference type="Pfam" id="PF02770"/>
    </source>
</evidence>
<dbReference type="Gene3D" id="2.40.110.10">
    <property type="entry name" value="Butyryl-CoA Dehydrogenase, subunit A, domain 2"/>
    <property type="match status" value="1"/>
</dbReference>
<evidence type="ECO:0000313" key="10">
    <source>
        <dbReference type="Proteomes" id="UP001550853"/>
    </source>
</evidence>
<dbReference type="EMBL" id="JBEZVI010000028">
    <property type="protein sequence ID" value="MEU3713668.1"/>
    <property type="molecule type" value="Genomic_DNA"/>
</dbReference>
<evidence type="ECO:0000256" key="1">
    <source>
        <dbReference type="ARBA" id="ARBA00001974"/>
    </source>
</evidence>
<sequence length="404" mass="43419">MSNTASLGPVDFLTEPRQIQELRLHVREFVEKEVRLRVAENDRAAAEDFDWELVRKGHQAGLLRLVVPKEYGGLGLGVLGVAVALEEIAAACAGTALIFGATLLGQAPVLLSADPNLQSRFLPLFSGDEPVLACNGITEDAAGCDLLIPENAEHARDVMRARKDGDSYVLSGRKRFITNAKVAEFGSVYANLEGEPGATGLTAFIVPLDSPGVTRGPVADKMGYRACLGSELIFDEVRVPAENLVGGEGNGMLINIQQMNMARATVAALSTGIARGAFDIAKEWCGERVQGGVPLYKHQFSARKLAEMAAKVEASRLMYLQAAQAADTEVPAPVFPPAAAKLFADRTAIDVTQEAMSLMGARGYLREYGMEKLVRESFGARIYEGTPEVLALAIAEDLYTEEDF</sequence>
<dbReference type="SUPFAM" id="SSF56645">
    <property type="entry name" value="Acyl-CoA dehydrogenase NM domain-like"/>
    <property type="match status" value="1"/>
</dbReference>
<dbReference type="PANTHER" id="PTHR43884:SF12">
    <property type="entry name" value="ISOVALERYL-COA DEHYDROGENASE, MITOCHONDRIAL-RELATED"/>
    <property type="match status" value="1"/>
</dbReference>
<evidence type="ECO:0000256" key="2">
    <source>
        <dbReference type="ARBA" id="ARBA00009347"/>
    </source>
</evidence>
<comment type="caution">
    <text evidence="9">The sequence shown here is derived from an EMBL/GenBank/DDBJ whole genome shotgun (WGS) entry which is preliminary data.</text>
</comment>
<dbReference type="InterPro" id="IPR046373">
    <property type="entry name" value="Acyl-CoA_Oxase/DH_mid-dom_sf"/>
</dbReference>
<dbReference type="Gene3D" id="1.20.140.10">
    <property type="entry name" value="Butyryl-CoA Dehydrogenase, subunit A, domain 3"/>
    <property type="match status" value="1"/>
</dbReference>
<evidence type="ECO:0000259" key="8">
    <source>
        <dbReference type="Pfam" id="PF02771"/>
    </source>
</evidence>
<comment type="cofactor">
    <cofactor evidence="1 5">
        <name>FAD</name>
        <dbReference type="ChEBI" id="CHEBI:57692"/>
    </cofactor>
</comment>
<dbReference type="Gene3D" id="1.10.540.10">
    <property type="entry name" value="Acyl-CoA dehydrogenase/oxidase, N-terminal domain"/>
    <property type="match status" value="1"/>
</dbReference>
<dbReference type="InterPro" id="IPR037069">
    <property type="entry name" value="AcylCoA_DH/ox_N_sf"/>
</dbReference>
<dbReference type="PANTHER" id="PTHR43884">
    <property type="entry name" value="ACYL-COA DEHYDROGENASE"/>
    <property type="match status" value="1"/>
</dbReference>
<dbReference type="InterPro" id="IPR013786">
    <property type="entry name" value="AcylCoA_DH/ox_N"/>
</dbReference>
<evidence type="ECO:0000313" key="9">
    <source>
        <dbReference type="EMBL" id="MEU3713668.1"/>
    </source>
</evidence>
<keyword evidence="5" id="KW-0560">Oxidoreductase</keyword>
<organism evidence="9 10">
    <name type="scientific">Streptomyces catenulae</name>
    <dbReference type="NCBI Taxonomy" id="66875"/>
    <lineage>
        <taxon>Bacteria</taxon>
        <taxon>Bacillati</taxon>
        <taxon>Actinomycetota</taxon>
        <taxon>Actinomycetes</taxon>
        <taxon>Kitasatosporales</taxon>
        <taxon>Streptomycetaceae</taxon>
        <taxon>Streptomyces</taxon>
    </lineage>
</organism>
<reference evidence="9 10" key="1">
    <citation type="submission" date="2024-06" db="EMBL/GenBank/DDBJ databases">
        <title>The Natural Products Discovery Center: Release of the First 8490 Sequenced Strains for Exploring Actinobacteria Biosynthetic Diversity.</title>
        <authorList>
            <person name="Kalkreuter E."/>
            <person name="Kautsar S.A."/>
            <person name="Yang D."/>
            <person name="Bader C.D."/>
            <person name="Teijaro C.N."/>
            <person name="Fluegel L."/>
            <person name="Davis C.M."/>
            <person name="Simpson J.R."/>
            <person name="Lauterbach L."/>
            <person name="Steele A.D."/>
            <person name="Gui C."/>
            <person name="Meng S."/>
            <person name="Li G."/>
            <person name="Viehrig K."/>
            <person name="Ye F."/>
            <person name="Su P."/>
            <person name="Kiefer A.F."/>
            <person name="Nichols A."/>
            <person name="Cepeda A.J."/>
            <person name="Yan W."/>
            <person name="Fan B."/>
            <person name="Jiang Y."/>
            <person name="Adhikari A."/>
            <person name="Zheng C.-J."/>
            <person name="Schuster L."/>
            <person name="Cowan T.M."/>
            <person name="Smanski M.J."/>
            <person name="Chevrette M.G."/>
            <person name="De Carvalho L.P.S."/>
            <person name="Shen B."/>
        </authorList>
    </citation>
    <scope>NUCLEOTIDE SEQUENCE [LARGE SCALE GENOMIC DNA]</scope>
    <source>
        <strain evidence="9 10">NPDC033039</strain>
    </source>
</reference>
<accession>A0ABV2Z6Q1</accession>
<evidence type="ECO:0000256" key="3">
    <source>
        <dbReference type="ARBA" id="ARBA00022630"/>
    </source>
</evidence>